<dbReference type="PROSITE" id="PS51450">
    <property type="entry name" value="LRR"/>
    <property type="match status" value="2"/>
</dbReference>
<dbReference type="InterPro" id="IPR032675">
    <property type="entry name" value="LRR_dom_sf"/>
</dbReference>
<reference evidence="4" key="1">
    <citation type="submission" date="2022-03" db="EMBL/GenBank/DDBJ databases">
        <authorList>
            <person name="Martin C."/>
        </authorList>
    </citation>
    <scope>NUCLEOTIDE SEQUENCE</scope>
</reference>
<gene>
    <name evidence="4" type="ORF">OFUS_LOCUS1503</name>
</gene>
<dbReference type="GO" id="GO:0007010">
    <property type="term" value="P:cytoskeleton organization"/>
    <property type="evidence" value="ECO:0007669"/>
    <property type="project" value="TreeGrafter"/>
</dbReference>
<evidence type="ECO:0000256" key="1">
    <source>
        <dbReference type="ARBA" id="ARBA00022614"/>
    </source>
</evidence>
<dbReference type="GO" id="GO:0046540">
    <property type="term" value="C:U4/U6 x U5 tri-snRNP complex"/>
    <property type="evidence" value="ECO:0007669"/>
    <property type="project" value="InterPro"/>
</dbReference>
<organism evidence="4 5">
    <name type="scientific">Owenia fusiformis</name>
    <name type="common">Polychaete worm</name>
    <dbReference type="NCBI Taxonomy" id="6347"/>
    <lineage>
        <taxon>Eukaryota</taxon>
        <taxon>Metazoa</taxon>
        <taxon>Spiralia</taxon>
        <taxon>Lophotrochozoa</taxon>
        <taxon>Annelida</taxon>
        <taxon>Polychaeta</taxon>
        <taxon>Sedentaria</taxon>
        <taxon>Canalipalpata</taxon>
        <taxon>Sabellida</taxon>
        <taxon>Oweniida</taxon>
        <taxon>Oweniidae</taxon>
        <taxon>Owenia</taxon>
    </lineage>
</organism>
<dbReference type="GO" id="GO:0000398">
    <property type="term" value="P:mRNA splicing, via spliceosome"/>
    <property type="evidence" value="ECO:0007669"/>
    <property type="project" value="InterPro"/>
</dbReference>
<dbReference type="GO" id="GO:0036064">
    <property type="term" value="C:ciliary basal body"/>
    <property type="evidence" value="ECO:0007669"/>
    <property type="project" value="UniProtKB-ARBA"/>
</dbReference>
<dbReference type="PANTHER" id="PTHR18849:SF0">
    <property type="entry name" value="CILIA- AND FLAGELLA-ASSOCIATED PROTEIN 410-RELATED"/>
    <property type="match status" value="1"/>
</dbReference>
<evidence type="ECO:0000256" key="2">
    <source>
        <dbReference type="ARBA" id="ARBA00022737"/>
    </source>
</evidence>
<feature type="region of interest" description="Disordered" evidence="3">
    <location>
        <begin position="136"/>
        <end position="164"/>
    </location>
</feature>
<dbReference type="GO" id="GO:0097733">
    <property type="term" value="C:photoreceptor cell cilium"/>
    <property type="evidence" value="ECO:0007669"/>
    <property type="project" value="UniProtKB-ARBA"/>
</dbReference>
<evidence type="ECO:0000313" key="4">
    <source>
        <dbReference type="EMBL" id="CAH1773976.1"/>
    </source>
</evidence>
<evidence type="ECO:0000313" key="5">
    <source>
        <dbReference type="Proteomes" id="UP000749559"/>
    </source>
</evidence>
<keyword evidence="2" id="KW-0677">Repeat</keyword>
<dbReference type="EMBL" id="CAIIXF020000001">
    <property type="protein sequence ID" value="CAH1773976.1"/>
    <property type="molecule type" value="Genomic_DNA"/>
</dbReference>
<dbReference type="Gene3D" id="3.80.10.10">
    <property type="entry name" value="Ribonuclease Inhibitor"/>
    <property type="match status" value="1"/>
</dbReference>
<accession>A0A8J1Y0D4</accession>
<evidence type="ECO:0000256" key="3">
    <source>
        <dbReference type="SAM" id="MobiDB-lite"/>
    </source>
</evidence>
<name>A0A8J1Y0D4_OWEFU</name>
<dbReference type="Proteomes" id="UP000749559">
    <property type="component" value="Unassembled WGS sequence"/>
</dbReference>
<keyword evidence="1" id="KW-0433">Leucine-rich repeat</keyword>
<dbReference type="FunFam" id="3.80.10.10:FF:000094">
    <property type="entry name" value="protein C21orf2 isoform X1"/>
    <property type="match status" value="1"/>
</dbReference>
<dbReference type="AlphaFoldDB" id="A0A8J1Y0D4"/>
<dbReference type="InterPro" id="IPR045347">
    <property type="entry name" value="HIND"/>
</dbReference>
<dbReference type="PANTHER" id="PTHR18849">
    <property type="entry name" value="LEUCINE RICH REPEAT PROTEIN"/>
    <property type="match status" value="1"/>
</dbReference>
<comment type="caution">
    <text evidence="4">The sequence shown here is derived from an EMBL/GenBank/DDBJ whole genome shotgun (WGS) entry which is preliminary data.</text>
</comment>
<proteinExistence type="predicted"/>
<dbReference type="SUPFAM" id="SSF52058">
    <property type="entry name" value="L domain-like"/>
    <property type="match status" value="1"/>
</dbReference>
<feature type="compositionally biased region" description="Low complexity" evidence="3">
    <location>
        <begin position="141"/>
        <end position="155"/>
    </location>
</feature>
<protein>
    <submittedName>
        <fullName evidence="4">Uncharacterized protein</fullName>
    </submittedName>
</protein>
<dbReference type="Pfam" id="PF12799">
    <property type="entry name" value="LRR_4"/>
    <property type="match status" value="1"/>
</dbReference>
<dbReference type="InterPro" id="IPR001611">
    <property type="entry name" value="Leu-rich_rpt"/>
</dbReference>
<dbReference type="InterPro" id="IPR025875">
    <property type="entry name" value="Leu-rich_rpt_4"/>
</dbReference>
<dbReference type="OrthoDB" id="1517790at2759"/>
<dbReference type="Pfam" id="PF19252">
    <property type="entry name" value="HIND"/>
    <property type="match status" value="1"/>
</dbReference>
<sequence>MVKLNEGLVLARSRAADLESVIKLNCWGSELTDISILKETPNVEVVSLSVNHISSLADLASCKNLQELYIRRNDIKNLAEICYLKNLPKLRILWLADNPCAVGDRYRMTVLKTLPNLQKFDNVLVQQEEINDAIEQGQELTPPKGCSSSSSAPSRPKTPKKTEKSFIKLEDDTSTLSLEETNKIRENLGLKALPAEKVTPQKTRHTGGAKARNANILQAVLSLVKELDADSLETIGNAVKNRLESF</sequence>
<keyword evidence="5" id="KW-1185">Reference proteome</keyword>